<evidence type="ECO:0000259" key="2">
    <source>
        <dbReference type="Pfam" id="PF13038"/>
    </source>
</evidence>
<dbReference type="RefSeq" id="WP_115771220.1">
    <property type="nucleotide sequence ID" value="NZ_PIOC01000001.1"/>
</dbReference>
<sequence>MKAKHYIYLVYNLIVTTLLFLIFSKQYNLTNFINALFYISLIYIVIGLFMYIKREGFFDGITFGFRRFWSVMSRNPDYLEEWKEKPLPSERKHEKFYRFIKFQGIALLIILVILMVIYYL</sequence>
<proteinExistence type="predicted"/>
<keyword evidence="1" id="KW-0472">Membrane</keyword>
<keyword evidence="4" id="KW-1185">Reference proteome</keyword>
<organism evidence="3 4">
    <name type="scientific">Oceanobacillus arenosus</name>
    <dbReference type="NCBI Taxonomy" id="1229153"/>
    <lineage>
        <taxon>Bacteria</taxon>
        <taxon>Bacillati</taxon>
        <taxon>Bacillota</taxon>
        <taxon>Bacilli</taxon>
        <taxon>Bacillales</taxon>
        <taxon>Bacillaceae</taxon>
        <taxon>Oceanobacillus</taxon>
    </lineage>
</organism>
<gene>
    <name evidence="3" type="ORF">CWR48_01255</name>
</gene>
<dbReference type="EMBL" id="PIOC01000001">
    <property type="protein sequence ID" value="RDW22362.1"/>
    <property type="molecule type" value="Genomic_DNA"/>
</dbReference>
<feature type="transmembrane region" description="Helical" evidence="1">
    <location>
        <begin position="35"/>
        <end position="52"/>
    </location>
</feature>
<dbReference type="AlphaFoldDB" id="A0A3D8Q2N5"/>
<keyword evidence="1" id="KW-1133">Transmembrane helix</keyword>
<evidence type="ECO:0000313" key="3">
    <source>
        <dbReference type="EMBL" id="RDW22362.1"/>
    </source>
</evidence>
<feature type="domain" description="DUF3899" evidence="2">
    <location>
        <begin position="33"/>
        <end position="114"/>
    </location>
</feature>
<evidence type="ECO:0000256" key="1">
    <source>
        <dbReference type="SAM" id="Phobius"/>
    </source>
</evidence>
<protein>
    <submittedName>
        <fullName evidence="3">DUF3899 domain-containing protein</fullName>
    </submittedName>
</protein>
<dbReference type="Pfam" id="PF13038">
    <property type="entry name" value="DUF3899"/>
    <property type="match status" value="1"/>
</dbReference>
<keyword evidence="1" id="KW-0812">Transmembrane</keyword>
<dbReference type="InterPro" id="IPR025007">
    <property type="entry name" value="DUF3899"/>
</dbReference>
<evidence type="ECO:0000313" key="4">
    <source>
        <dbReference type="Proteomes" id="UP000257143"/>
    </source>
</evidence>
<feature type="transmembrane region" description="Helical" evidence="1">
    <location>
        <begin position="7"/>
        <end position="23"/>
    </location>
</feature>
<reference evidence="4" key="1">
    <citation type="submission" date="2017-11" db="EMBL/GenBank/DDBJ databases">
        <authorList>
            <person name="Zhu W."/>
        </authorList>
    </citation>
    <scope>NUCLEOTIDE SEQUENCE [LARGE SCALE GENOMIC DNA]</scope>
    <source>
        <strain evidence="4">CAU 1183</strain>
    </source>
</reference>
<dbReference type="OrthoDB" id="2989943at2"/>
<name>A0A3D8Q2N5_9BACI</name>
<accession>A0A3D8Q2N5</accession>
<feature type="transmembrane region" description="Helical" evidence="1">
    <location>
        <begin position="99"/>
        <end position="119"/>
    </location>
</feature>
<comment type="caution">
    <text evidence="3">The sequence shown here is derived from an EMBL/GenBank/DDBJ whole genome shotgun (WGS) entry which is preliminary data.</text>
</comment>
<dbReference type="Proteomes" id="UP000257143">
    <property type="component" value="Unassembled WGS sequence"/>
</dbReference>